<feature type="non-terminal residue" evidence="2">
    <location>
        <position position="94"/>
    </location>
</feature>
<reference evidence="2 3" key="1">
    <citation type="submission" date="2019-01" db="EMBL/GenBank/DDBJ databases">
        <title>A draft genome assembly of the solar-powered sea slug Elysia chlorotica.</title>
        <authorList>
            <person name="Cai H."/>
            <person name="Li Q."/>
            <person name="Fang X."/>
            <person name="Li J."/>
            <person name="Curtis N.E."/>
            <person name="Altenburger A."/>
            <person name="Shibata T."/>
            <person name="Feng M."/>
            <person name="Maeda T."/>
            <person name="Schwartz J.A."/>
            <person name="Shigenobu S."/>
            <person name="Lundholm N."/>
            <person name="Nishiyama T."/>
            <person name="Yang H."/>
            <person name="Hasebe M."/>
            <person name="Li S."/>
            <person name="Pierce S.K."/>
            <person name="Wang J."/>
        </authorList>
    </citation>
    <scope>NUCLEOTIDE SEQUENCE [LARGE SCALE GENOMIC DNA]</scope>
    <source>
        <strain evidence="2">EC2010</strain>
        <tissue evidence="2">Whole organism of an adult</tissue>
    </source>
</reference>
<proteinExistence type="predicted"/>
<evidence type="ECO:0000313" key="2">
    <source>
        <dbReference type="EMBL" id="RUS75761.1"/>
    </source>
</evidence>
<keyword evidence="3" id="KW-1185">Reference proteome</keyword>
<feature type="non-terminal residue" evidence="2">
    <location>
        <position position="1"/>
    </location>
</feature>
<evidence type="ECO:0000256" key="1">
    <source>
        <dbReference type="ARBA" id="ARBA00022536"/>
    </source>
</evidence>
<comment type="caution">
    <text evidence="2">The sequence shown here is derived from an EMBL/GenBank/DDBJ whole genome shotgun (WGS) entry which is preliminary data.</text>
</comment>
<accession>A0A3S1BVE4</accession>
<dbReference type="PANTHER" id="PTHR24043">
    <property type="entry name" value="SCAVENGER RECEPTOR CLASS F"/>
    <property type="match status" value="1"/>
</dbReference>
<dbReference type="PANTHER" id="PTHR24043:SF8">
    <property type="entry name" value="EGF-LIKE DOMAIN-CONTAINING PROTEIN"/>
    <property type="match status" value="1"/>
</dbReference>
<dbReference type="InterPro" id="IPR042635">
    <property type="entry name" value="MEGF10/SREC1/2-like"/>
</dbReference>
<evidence type="ECO:0008006" key="4">
    <source>
        <dbReference type="Google" id="ProtNLM"/>
    </source>
</evidence>
<dbReference type="GO" id="GO:0005044">
    <property type="term" value="F:scavenger receptor activity"/>
    <property type="evidence" value="ECO:0007669"/>
    <property type="project" value="InterPro"/>
</dbReference>
<dbReference type="Gene3D" id="2.170.300.10">
    <property type="entry name" value="Tie2 ligand-binding domain superfamily"/>
    <property type="match status" value="1"/>
</dbReference>
<gene>
    <name evidence="2" type="ORF">EGW08_016487</name>
</gene>
<organism evidence="2 3">
    <name type="scientific">Elysia chlorotica</name>
    <name type="common">Eastern emerald elysia</name>
    <name type="synonym">Sea slug</name>
    <dbReference type="NCBI Taxonomy" id="188477"/>
    <lineage>
        <taxon>Eukaryota</taxon>
        <taxon>Metazoa</taxon>
        <taxon>Spiralia</taxon>
        <taxon>Lophotrochozoa</taxon>
        <taxon>Mollusca</taxon>
        <taxon>Gastropoda</taxon>
        <taxon>Heterobranchia</taxon>
        <taxon>Euthyneura</taxon>
        <taxon>Panpulmonata</taxon>
        <taxon>Sacoglossa</taxon>
        <taxon>Placobranchoidea</taxon>
        <taxon>Plakobranchidae</taxon>
        <taxon>Elysia</taxon>
    </lineage>
</organism>
<protein>
    <recommendedName>
        <fullName evidence="4">Laminin EGF-like domain-containing protein</fullName>
    </recommendedName>
</protein>
<evidence type="ECO:0000313" key="3">
    <source>
        <dbReference type="Proteomes" id="UP000271974"/>
    </source>
</evidence>
<name>A0A3S1BVE4_ELYCH</name>
<keyword evidence="1" id="KW-0245">EGF-like domain</keyword>
<dbReference type="EMBL" id="RQTK01000714">
    <property type="protein sequence ID" value="RUS75761.1"/>
    <property type="molecule type" value="Genomic_DNA"/>
</dbReference>
<dbReference type="OrthoDB" id="10252017at2759"/>
<dbReference type="AlphaFoldDB" id="A0A3S1BVE4"/>
<sequence>TYGADCSQTCNSNCGGVDKECDHITGHCLKGCVIGYKGDFCNELCEVGTYGADCSQTCNSNCGGVDKECNHITGLCLNGCVIGYKGDFCNERRY</sequence>
<dbReference type="Proteomes" id="UP000271974">
    <property type="component" value="Unassembled WGS sequence"/>
</dbReference>